<dbReference type="Proteomes" id="UP000299102">
    <property type="component" value="Unassembled WGS sequence"/>
</dbReference>
<protein>
    <submittedName>
        <fullName evidence="1">Uncharacterized protein</fullName>
    </submittedName>
</protein>
<keyword evidence="2" id="KW-1185">Reference proteome</keyword>
<organism evidence="1 2">
    <name type="scientific">Eumeta variegata</name>
    <name type="common">Bagworm moth</name>
    <name type="synonym">Eumeta japonica</name>
    <dbReference type="NCBI Taxonomy" id="151549"/>
    <lineage>
        <taxon>Eukaryota</taxon>
        <taxon>Metazoa</taxon>
        <taxon>Ecdysozoa</taxon>
        <taxon>Arthropoda</taxon>
        <taxon>Hexapoda</taxon>
        <taxon>Insecta</taxon>
        <taxon>Pterygota</taxon>
        <taxon>Neoptera</taxon>
        <taxon>Endopterygota</taxon>
        <taxon>Lepidoptera</taxon>
        <taxon>Glossata</taxon>
        <taxon>Ditrysia</taxon>
        <taxon>Tineoidea</taxon>
        <taxon>Psychidae</taxon>
        <taxon>Oiketicinae</taxon>
        <taxon>Eumeta</taxon>
    </lineage>
</organism>
<sequence>MIIKSLYLTNFTTGVNQDLHTLGVNTLLYSAVAPLPNLNVAEHLSKMIFAQVTLHATIIDHDHRTWSRYLLVIRFALNKLFMHLPAELTFGRKMRDSMDVQDVIKVILDQNNFVPRSYLRKFALLSHKPKTNSKRGKIW</sequence>
<dbReference type="AlphaFoldDB" id="A0A4C1U714"/>
<evidence type="ECO:0000313" key="1">
    <source>
        <dbReference type="EMBL" id="GBP22050.1"/>
    </source>
</evidence>
<reference evidence="1 2" key="1">
    <citation type="journal article" date="2019" name="Commun. Biol.">
        <title>The bagworm genome reveals a unique fibroin gene that provides high tensile strength.</title>
        <authorList>
            <person name="Kono N."/>
            <person name="Nakamura H."/>
            <person name="Ohtoshi R."/>
            <person name="Tomita M."/>
            <person name="Numata K."/>
            <person name="Arakawa K."/>
        </authorList>
    </citation>
    <scope>NUCLEOTIDE SEQUENCE [LARGE SCALE GENOMIC DNA]</scope>
</reference>
<gene>
    <name evidence="1" type="ORF">EVAR_18691_1</name>
</gene>
<comment type="caution">
    <text evidence="1">The sequence shown here is derived from an EMBL/GenBank/DDBJ whole genome shotgun (WGS) entry which is preliminary data.</text>
</comment>
<accession>A0A4C1U714</accession>
<name>A0A4C1U714_EUMVA</name>
<dbReference type="EMBL" id="BGZK01000135">
    <property type="protein sequence ID" value="GBP22050.1"/>
    <property type="molecule type" value="Genomic_DNA"/>
</dbReference>
<evidence type="ECO:0000313" key="2">
    <source>
        <dbReference type="Proteomes" id="UP000299102"/>
    </source>
</evidence>
<proteinExistence type="predicted"/>